<reference evidence="1 2" key="1">
    <citation type="submission" date="2020-01" db="EMBL/GenBank/DDBJ databases">
        <title>Draft genome sequence of Aspergillus udagawae IFM 53868.</title>
        <authorList>
            <person name="Takahashi H."/>
            <person name="Yaguchi T."/>
        </authorList>
    </citation>
    <scope>NUCLEOTIDE SEQUENCE [LARGE SCALE GENOMIC DNA]</scope>
    <source>
        <strain evidence="1 2">IFM 53868</strain>
    </source>
</reference>
<accession>A0ABQ1B418</accession>
<name>A0ABQ1B418_9EURO</name>
<organism evidence="1 2">
    <name type="scientific">Aspergillus udagawae</name>
    <dbReference type="NCBI Taxonomy" id="91492"/>
    <lineage>
        <taxon>Eukaryota</taxon>
        <taxon>Fungi</taxon>
        <taxon>Dikarya</taxon>
        <taxon>Ascomycota</taxon>
        <taxon>Pezizomycotina</taxon>
        <taxon>Eurotiomycetes</taxon>
        <taxon>Eurotiomycetidae</taxon>
        <taxon>Eurotiales</taxon>
        <taxon>Aspergillaceae</taxon>
        <taxon>Aspergillus</taxon>
        <taxon>Aspergillus subgen. Fumigati</taxon>
    </lineage>
</organism>
<evidence type="ECO:0000313" key="2">
    <source>
        <dbReference type="Proteomes" id="UP000465266"/>
    </source>
</evidence>
<evidence type="ECO:0000313" key="1">
    <source>
        <dbReference type="EMBL" id="GFF93356.1"/>
    </source>
</evidence>
<dbReference type="Proteomes" id="UP000465266">
    <property type="component" value="Unassembled WGS sequence"/>
</dbReference>
<comment type="caution">
    <text evidence="1">The sequence shown here is derived from an EMBL/GenBank/DDBJ whole genome shotgun (WGS) entry which is preliminary data.</text>
</comment>
<proteinExistence type="predicted"/>
<protein>
    <submittedName>
        <fullName evidence="1">Uncharacterized protein</fullName>
    </submittedName>
</protein>
<gene>
    <name evidence="1" type="ORF">IFM53868_07158</name>
</gene>
<sequence>MASESLSEDAKQIVGAMRELIENKIATKEEKVGEEVWKYAGKDFSRELTKLEREMSKDGKKVIECNAYHCVRGANIKNPTGGLFLIPVNGTPTLIQGDPLLPGSSYFFENQASLFGDRIDIVTVVLANNKK</sequence>
<dbReference type="EMBL" id="BLKG01000090">
    <property type="protein sequence ID" value="GFF93356.1"/>
    <property type="molecule type" value="Genomic_DNA"/>
</dbReference>
<keyword evidence="2" id="KW-1185">Reference proteome</keyword>